<proteinExistence type="inferred from homology"/>
<evidence type="ECO:0000256" key="1">
    <source>
        <dbReference type="ARBA" id="ARBA00004167"/>
    </source>
</evidence>
<comment type="similarity">
    <text evidence="3">Belongs to the mTERF family.</text>
</comment>
<evidence type="ECO:0000256" key="10">
    <source>
        <dbReference type="ARBA" id="ARBA00023128"/>
    </source>
</evidence>
<keyword evidence="8 15" id="KW-1133">Transmembrane helix</keyword>
<dbReference type="GO" id="GO:0005741">
    <property type="term" value="C:mitochondrial outer membrane"/>
    <property type="evidence" value="ECO:0007669"/>
    <property type="project" value="TreeGrafter"/>
</dbReference>
<dbReference type="GO" id="GO:0005634">
    <property type="term" value="C:nucleus"/>
    <property type="evidence" value="ECO:0007669"/>
    <property type="project" value="TreeGrafter"/>
</dbReference>
<comment type="caution">
    <text evidence="16">The sequence shown here is derived from an EMBL/GenBank/DDBJ whole genome shotgun (WGS) entry which is preliminary data.</text>
</comment>
<dbReference type="GO" id="GO:0006355">
    <property type="term" value="P:regulation of DNA-templated transcription"/>
    <property type="evidence" value="ECO:0007669"/>
    <property type="project" value="UniProtKB-ARBA"/>
</dbReference>
<dbReference type="PANTHER" id="PTHR15186:SF5">
    <property type="entry name" value="BNIP3, ISOFORM A"/>
    <property type="match status" value="1"/>
</dbReference>
<evidence type="ECO:0000256" key="7">
    <source>
        <dbReference type="ARBA" id="ARBA00022946"/>
    </source>
</evidence>
<evidence type="ECO:0000256" key="13">
    <source>
        <dbReference type="ARBA" id="ARBA00071275"/>
    </source>
</evidence>
<dbReference type="InterPro" id="IPR038538">
    <property type="entry name" value="MTERF_sf"/>
</dbReference>
<name>A0A9P9YHA9_9MUSC</name>
<accession>A0A9P9YHA9</accession>
<dbReference type="EMBL" id="JAMKOV010000015">
    <property type="protein sequence ID" value="KAI8036748.1"/>
    <property type="molecule type" value="Genomic_DNA"/>
</dbReference>
<evidence type="ECO:0000313" key="16">
    <source>
        <dbReference type="EMBL" id="KAI8036748.1"/>
    </source>
</evidence>
<evidence type="ECO:0000256" key="9">
    <source>
        <dbReference type="ARBA" id="ARBA00023015"/>
    </source>
</evidence>
<keyword evidence="9" id="KW-0805">Transcription regulation</keyword>
<feature type="compositionally biased region" description="Basic and acidic residues" evidence="14">
    <location>
        <begin position="415"/>
        <end position="424"/>
    </location>
</feature>
<feature type="transmembrane region" description="Helical" evidence="15">
    <location>
        <begin position="518"/>
        <end position="540"/>
    </location>
</feature>
<keyword evidence="10" id="KW-0496">Mitochondrion</keyword>
<dbReference type="Pfam" id="PF02536">
    <property type="entry name" value="mTERF"/>
    <property type="match status" value="1"/>
</dbReference>
<evidence type="ECO:0000256" key="11">
    <source>
        <dbReference type="ARBA" id="ARBA00023136"/>
    </source>
</evidence>
<dbReference type="Proteomes" id="UP001059596">
    <property type="component" value="Unassembled WGS sequence"/>
</dbReference>
<evidence type="ECO:0000256" key="8">
    <source>
        <dbReference type="ARBA" id="ARBA00022989"/>
    </source>
</evidence>
<dbReference type="GO" id="GO:0003676">
    <property type="term" value="F:nucleic acid binding"/>
    <property type="evidence" value="ECO:0007669"/>
    <property type="project" value="InterPro"/>
</dbReference>
<dbReference type="FunFam" id="1.25.70.10:FF:000002">
    <property type="entry name" value="transcription termination factor 3, mitochondrial"/>
    <property type="match status" value="1"/>
</dbReference>
<feature type="compositionally biased region" description="Low complexity" evidence="14">
    <location>
        <begin position="404"/>
        <end position="414"/>
    </location>
</feature>
<gene>
    <name evidence="16" type="ORF">M5D96_010549</name>
</gene>
<feature type="region of interest" description="Disordered" evidence="14">
    <location>
        <begin position="404"/>
        <end position="437"/>
    </location>
</feature>
<evidence type="ECO:0000256" key="15">
    <source>
        <dbReference type="SAM" id="Phobius"/>
    </source>
</evidence>
<keyword evidence="11 15" id="KW-0472">Membrane</keyword>
<dbReference type="AlphaFoldDB" id="A0A9P9YHA9"/>
<dbReference type="GO" id="GO:0042802">
    <property type="term" value="F:identical protein binding"/>
    <property type="evidence" value="ECO:0007669"/>
    <property type="project" value="UniProtKB-ARBA"/>
</dbReference>
<evidence type="ECO:0000256" key="4">
    <source>
        <dbReference type="ARBA" id="ARBA00007710"/>
    </source>
</evidence>
<evidence type="ECO:0000256" key="5">
    <source>
        <dbReference type="ARBA" id="ARBA00022692"/>
    </source>
</evidence>
<dbReference type="GO" id="GO:0043065">
    <property type="term" value="P:positive regulation of apoptotic process"/>
    <property type="evidence" value="ECO:0007669"/>
    <property type="project" value="InterPro"/>
</dbReference>
<keyword evidence="7" id="KW-0809">Transit peptide</keyword>
<dbReference type="GO" id="GO:0097345">
    <property type="term" value="P:mitochondrial outer membrane permeabilization"/>
    <property type="evidence" value="ECO:0007669"/>
    <property type="project" value="TreeGrafter"/>
</dbReference>
<dbReference type="InterPro" id="IPR003690">
    <property type="entry name" value="MTERF"/>
</dbReference>
<sequence>MFCSAIRKILKNSQNAAKYSALTPQLRNLRGQRTNQSEVEVFRSADITTKQNDKETEPATRESFSKEVALDFGKREAQVPSFNLAAYVNNSNTLQQFISLGVDLHSIERRKGLGQFVLRLDFEKNVKPYITFLVDQGISPDEFGRMFTKNPLLFKEDLDDLQTRVEYLKSKRFSDEARQRILTHNPYWLMFSTKRVDRRLGYFQKEFRLSGHDLRLLATREPNVITYNMEHLRKSAFTLKEEMGFNAKELSALVVRKPRLMMTPPDDLIERFSYIHQDMGLSHAQIVQHPELLASREFRLRERHEFLKLLGRAQYDPQKDLYISPKTIVEGNNFYFVRNVAKSDLETYLVLTQFVCLDFLESWIELSTTAAMAGIKSPDRITPLPFNNGEEYLRLLREAQRESNQSSRVVSLASSRRDTPRDSPKSPPNSPQSELCPDDELRNVYINYWTKGGDKQNADNGDWLKNWNRNAEEQPPKSWKFETVSGDAGDEDEKKKTNTGYSIRLKRLGSNSLFSREILYSLLVTNVLSLLLGAGFGLWLSKRGILLTRVVID</sequence>
<evidence type="ECO:0000256" key="6">
    <source>
        <dbReference type="ARBA" id="ARBA00022703"/>
    </source>
</evidence>
<evidence type="ECO:0000256" key="3">
    <source>
        <dbReference type="ARBA" id="ARBA00007692"/>
    </source>
</evidence>
<keyword evidence="17" id="KW-1185">Reference proteome</keyword>
<dbReference type="PANTHER" id="PTHR15186">
    <property type="entry name" value="RE48077P"/>
    <property type="match status" value="1"/>
</dbReference>
<dbReference type="SMART" id="SM00733">
    <property type="entry name" value="Mterf"/>
    <property type="match status" value="6"/>
</dbReference>
<comment type="subcellular location">
    <subcellularLocation>
        <location evidence="1">Membrane</location>
        <topology evidence="1">Single-pass membrane protein</topology>
    </subcellularLocation>
    <subcellularLocation>
        <location evidence="2">Mitochondrion membrane</location>
    </subcellularLocation>
</comment>
<evidence type="ECO:0000256" key="12">
    <source>
        <dbReference type="ARBA" id="ARBA00023163"/>
    </source>
</evidence>
<protein>
    <recommendedName>
        <fullName evidence="13">Transcription termination factor 3, mitochondrial</fullName>
    </recommendedName>
</protein>
<dbReference type="Pfam" id="PF06553">
    <property type="entry name" value="BNIP3"/>
    <property type="match status" value="1"/>
</dbReference>
<keyword evidence="6" id="KW-0053">Apoptosis</keyword>
<dbReference type="Gene3D" id="1.25.70.10">
    <property type="entry name" value="Transcription termination factor 3, mitochondrial"/>
    <property type="match status" value="1"/>
</dbReference>
<comment type="similarity">
    <text evidence="4">Belongs to the NIP3 family.</text>
</comment>
<dbReference type="InterPro" id="IPR010548">
    <property type="entry name" value="BNIP3"/>
</dbReference>
<keyword evidence="5 15" id="KW-0812">Transmembrane</keyword>
<evidence type="ECO:0000256" key="2">
    <source>
        <dbReference type="ARBA" id="ARBA00004325"/>
    </source>
</evidence>
<evidence type="ECO:0000256" key="14">
    <source>
        <dbReference type="SAM" id="MobiDB-lite"/>
    </source>
</evidence>
<keyword evidence="12" id="KW-0804">Transcription</keyword>
<organism evidence="16 17">
    <name type="scientific">Drosophila gunungcola</name>
    <name type="common">fruit fly</name>
    <dbReference type="NCBI Taxonomy" id="103775"/>
    <lineage>
        <taxon>Eukaryota</taxon>
        <taxon>Metazoa</taxon>
        <taxon>Ecdysozoa</taxon>
        <taxon>Arthropoda</taxon>
        <taxon>Hexapoda</taxon>
        <taxon>Insecta</taxon>
        <taxon>Pterygota</taxon>
        <taxon>Neoptera</taxon>
        <taxon>Endopterygota</taxon>
        <taxon>Diptera</taxon>
        <taxon>Brachycera</taxon>
        <taxon>Muscomorpha</taxon>
        <taxon>Ephydroidea</taxon>
        <taxon>Drosophilidae</taxon>
        <taxon>Drosophila</taxon>
        <taxon>Sophophora</taxon>
    </lineage>
</organism>
<evidence type="ECO:0000313" key="17">
    <source>
        <dbReference type="Proteomes" id="UP001059596"/>
    </source>
</evidence>
<reference evidence="16" key="1">
    <citation type="journal article" date="2023" name="Genome Biol. Evol.">
        <title>Long-read-based Genome Assembly of Drosophila gunungcola Reveals Fewer Chemosensory Genes in Flower-breeding Species.</title>
        <authorList>
            <person name="Negi A."/>
            <person name="Liao B.Y."/>
            <person name="Yeh S.D."/>
        </authorList>
    </citation>
    <scope>NUCLEOTIDE SEQUENCE</scope>
    <source>
        <strain evidence="16">Sukarami</strain>
    </source>
</reference>